<evidence type="ECO:0000313" key="2">
    <source>
        <dbReference type="Proteomes" id="UP000216961"/>
    </source>
</evidence>
<organism evidence="1 2">
    <name type="scientific">Niallia circulans</name>
    <name type="common">Bacillus circulans</name>
    <dbReference type="NCBI Taxonomy" id="1397"/>
    <lineage>
        <taxon>Bacteria</taxon>
        <taxon>Bacillati</taxon>
        <taxon>Bacillota</taxon>
        <taxon>Bacilli</taxon>
        <taxon>Bacillales</taxon>
        <taxon>Bacillaceae</taxon>
        <taxon>Niallia</taxon>
    </lineage>
</organism>
<dbReference type="AlphaFoldDB" id="A0AA91TW19"/>
<gene>
    <name evidence="1" type="ORF">CHH57_02040</name>
</gene>
<reference evidence="1 2" key="1">
    <citation type="submission" date="2017-07" db="EMBL/GenBank/DDBJ databases">
        <title>Isolation and whole genome analysis of endospore-forming bacteria from heroin.</title>
        <authorList>
            <person name="Kalinowski J."/>
            <person name="Ahrens B."/>
            <person name="Al-Dilaimi A."/>
            <person name="Winkler A."/>
            <person name="Wibberg D."/>
            <person name="Schleenbecker U."/>
            <person name="Ruckert C."/>
            <person name="Wolfel R."/>
            <person name="Grass G."/>
        </authorList>
    </citation>
    <scope>NUCLEOTIDE SEQUENCE [LARGE SCALE GENOMIC DNA]</scope>
    <source>
        <strain evidence="1 2">7521-2</strain>
    </source>
</reference>
<dbReference type="RefSeq" id="WP_095328662.1">
    <property type="nucleotide sequence ID" value="NZ_NPBQ01000014.1"/>
</dbReference>
<sequence length="100" mass="12034">MRNKTTFDMVRYKIKELNKYLASFDQRIVLSDKKLDQENEIYWDLIWYRPLDKSTEAEEHIFGGDDWELYGVLNGIEYGIRMEREGTFTNYNKTKIHLSG</sequence>
<dbReference type="EMBL" id="NPBQ01000014">
    <property type="protein sequence ID" value="PAD84978.1"/>
    <property type="molecule type" value="Genomic_DNA"/>
</dbReference>
<accession>A0AA91TW19</accession>
<protein>
    <submittedName>
        <fullName evidence="1">Uncharacterized protein</fullName>
    </submittedName>
</protein>
<name>A0AA91TW19_NIACI</name>
<evidence type="ECO:0000313" key="1">
    <source>
        <dbReference type="EMBL" id="PAD84978.1"/>
    </source>
</evidence>
<proteinExistence type="predicted"/>
<comment type="caution">
    <text evidence="1">The sequence shown here is derived from an EMBL/GenBank/DDBJ whole genome shotgun (WGS) entry which is preliminary data.</text>
</comment>
<dbReference type="Proteomes" id="UP000216961">
    <property type="component" value="Unassembled WGS sequence"/>
</dbReference>